<protein>
    <submittedName>
        <fullName evidence="1">Uncharacterized protein</fullName>
    </submittedName>
</protein>
<dbReference type="RefSeq" id="WP_377714866.1">
    <property type="nucleotide sequence ID" value="NZ_JBHTJM010000008.1"/>
</dbReference>
<dbReference type="EMBL" id="JBHTJM010000008">
    <property type="protein sequence ID" value="MFD0963788.1"/>
    <property type="molecule type" value="Genomic_DNA"/>
</dbReference>
<organism evidence="1 2">
    <name type="scientific">Pseudofulvibacter geojedonensis</name>
    <dbReference type="NCBI Taxonomy" id="1123758"/>
    <lineage>
        <taxon>Bacteria</taxon>
        <taxon>Pseudomonadati</taxon>
        <taxon>Bacteroidota</taxon>
        <taxon>Flavobacteriia</taxon>
        <taxon>Flavobacteriales</taxon>
        <taxon>Flavobacteriaceae</taxon>
        <taxon>Pseudofulvibacter</taxon>
    </lineage>
</organism>
<keyword evidence="2" id="KW-1185">Reference proteome</keyword>
<evidence type="ECO:0000313" key="2">
    <source>
        <dbReference type="Proteomes" id="UP001596997"/>
    </source>
</evidence>
<comment type="caution">
    <text evidence="1">The sequence shown here is derived from an EMBL/GenBank/DDBJ whole genome shotgun (WGS) entry which is preliminary data.</text>
</comment>
<accession>A0ABW3I237</accession>
<evidence type="ECO:0000313" key="1">
    <source>
        <dbReference type="EMBL" id="MFD0963788.1"/>
    </source>
</evidence>
<proteinExistence type="predicted"/>
<reference evidence="2" key="1">
    <citation type="journal article" date="2019" name="Int. J. Syst. Evol. Microbiol.">
        <title>The Global Catalogue of Microorganisms (GCM) 10K type strain sequencing project: providing services to taxonomists for standard genome sequencing and annotation.</title>
        <authorList>
            <consortium name="The Broad Institute Genomics Platform"/>
            <consortium name="The Broad Institute Genome Sequencing Center for Infectious Disease"/>
            <person name="Wu L."/>
            <person name="Ma J."/>
        </authorList>
    </citation>
    <scope>NUCLEOTIDE SEQUENCE [LARGE SCALE GENOMIC DNA]</scope>
    <source>
        <strain evidence="2">CCUG 62114</strain>
    </source>
</reference>
<sequence>MKAISILVILFIGLTNTELQKEVTTKAVYEGFFEGTYTFVIEGGDEFLEETIEFDEVPNTILNQYDLESDAYDGHHFSITYVTRTEKMENEDGQEEEWIVYELKSLRKL</sequence>
<gene>
    <name evidence="1" type="ORF">ACFQ1O_07200</name>
</gene>
<dbReference type="Proteomes" id="UP001596997">
    <property type="component" value="Unassembled WGS sequence"/>
</dbReference>
<name>A0ABW3I237_9FLAO</name>